<dbReference type="AlphaFoldDB" id="A0A9P4PI11"/>
<feature type="compositionally biased region" description="Polar residues" evidence="1">
    <location>
        <begin position="21"/>
        <end position="32"/>
    </location>
</feature>
<keyword evidence="2" id="KW-1133">Transmembrane helix</keyword>
<reference evidence="3" key="1">
    <citation type="journal article" date="2020" name="Stud. Mycol.">
        <title>101 Dothideomycetes genomes: a test case for predicting lifestyles and emergence of pathogens.</title>
        <authorList>
            <person name="Haridas S."/>
            <person name="Albert R."/>
            <person name="Binder M."/>
            <person name="Bloem J."/>
            <person name="Labutti K."/>
            <person name="Salamov A."/>
            <person name="Andreopoulos B."/>
            <person name="Baker S."/>
            <person name="Barry K."/>
            <person name="Bills G."/>
            <person name="Bluhm B."/>
            <person name="Cannon C."/>
            <person name="Castanera R."/>
            <person name="Culley D."/>
            <person name="Daum C."/>
            <person name="Ezra D."/>
            <person name="Gonzalez J."/>
            <person name="Henrissat B."/>
            <person name="Kuo A."/>
            <person name="Liang C."/>
            <person name="Lipzen A."/>
            <person name="Lutzoni F."/>
            <person name="Magnuson J."/>
            <person name="Mondo S."/>
            <person name="Nolan M."/>
            <person name="Ohm R."/>
            <person name="Pangilinan J."/>
            <person name="Park H.-J."/>
            <person name="Ramirez L."/>
            <person name="Alfaro M."/>
            <person name="Sun H."/>
            <person name="Tritt A."/>
            <person name="Yoshinaga Y."/>
            <person name="Zwiers L.-H."/>
            <person name="Turgeon B."/>
            <person name="Goodwin S."/>
            <person name="Spatafora J."/>
            <person name="Crous P."/>
            <person name="Grigoriev I."/>
        </authorList>
    </citation>
    <scope>NUCLEOTIDE SEQUENCE</scope>
    <source>
        <strain evidence="3">CBS 690.94</strain>
    </source>
</reference>
<keyword evidence="4" id="KW-1185">Reference proteome</keyword>
<comment type="caution">
    <text evidence="3">The sequence shown here is derived from an EMBL/GenBank/DDBJ whole genome shotgun (WGS) entry which is preliminary data.</text>
</comment>
<evidence type="ECO:0000256" key="2">
    <source>
        <dbReference type="SAM" id="Phobius"/>
    </source>
</evidence>
<organism evidence="3 4">
    <name type="scientific">Karstenula rhodostoma CBS 690.94</name>
    <dbReference type="NCBI Taxonomy" id="1392251"/>
    <lineage>
        <taxon>Eukaryota</taxon>
        <taxon>Fungi</taxon>
        <taxon>Dikarya</taxon>
        <taxon>Ascomycota</taxon>
        <taxon>Pezizomycotina</taxon>
        <taxon>Dothideomycetes</taxon>
        <taxon>Pleosporomycetidae</taxon>
        <taxon>Pleosporales</taxon>
        <taxon>Massarineae</taxon>
        <taxon>Didymosphaeriaceae</taxon>
        <taxon>Karstenula</taxon>
    </lineage>
</organism>
<feature type="transmembrane region" description="Helical" evidence="2">
    <location>
        <begin position="418"/>
        <end position="435"/>
    </location>
</feature>
<evidence type="ECO:0000256" key="1">
    <source>
        <dbReference type="SAM" id="MobiDB-lite"/>
    </source>
</evidence>
<accession>A0A9P4PI11</accession>
<feature type="transmembrane region" description="Helical" evidence="2">
    <location>
        <begin position="388"/>
        <end position="406"/>
    </location>
</feature>
<dbReference type="OrthoDB" id="3352408at2759"/>
<evidence type="ECO:0000313" key="3">
    <source>
        <dbReference type="EMBL" id="KAF2445419.1"/>
    </source>
</evidence>
<dbReference type="EMBL" id="MU001499">
    <property type="protein sequence ID" value="KAF2445419.1"/>
    <property type="molecule type" value="Genomic_DNA"/>
</dbReference>
<feature type="transmembrane region" description="Helical" evidence="2">
    <location>
        <begin position="447"/>
        <end position="468"/>
    </location>
</feature>
<feature type="region of interest" description="Disordered" evidence="1">
    <location>
        <begin position="1"/>
        <end position="58"/>
    </location>
</feature>
<feature type="compositionally biased region" description="Polar residues" evidence="1">
    <location>
        <begin position="1"/>
        <end position="10"/>
    </location>
</feature>
<keyword evidence="2" id="KW-0472">Membrane</keyword>
<evidence type="ECO:0008006" key="5">
    <source>
        <dbReference type="Google" id="ProtNLM"/>
    </source>
</evidence>
<sequence>MGSQTSSELRSANPFERGRSRPSSPHNVSTPTAWGGSTGFLSVPGRRGRGNLIEDDEDCSNIPCSQGETMISTTNTLSLDPSTEVDFEVENNPFAFTPGQLRKLYNPKSLGAFRALGGLEGLEKGLKSDRMSGLSLDEQRCDGCISFEENEKKLDQYSSEFIDNGLNAICDIRFFTSDAKWEGFSWPTFDSSHVGLPNTDWLNIPWPQGAKAWLQRRELGGDLNWRLIILVAWIAFITTYLSYLSRCLSRHQAYFANDSQGTELGSAVSEANNHGTSHNLQTERSRRMHKSFLQILSLVTRLLNRAPTRLVLSGALLCLSGKANALDTLDETTRDGYWDIFIRHVIPIGVIATAYHECILPGGLPYLMGALSLSWPIIKTNSRSSVPLIYGVYLAHLVTTATYSYVSFRDHHEPRRPLLLSVLLCAGTSLLILFWSPTGAESLLTFLPPVLSLSVFIVANASLIGSMLRSLVECIWQRLCHLVRYCFDCLGGGVQSVGQLLQRARSGRDGDEESLFAVASA</sequence>
<dbReference type="Proteomes" id="UP000799764">
    <property type="component" value="Unassembled WGS sequence"/>
</dbReference>
<gene>
    <name evidence="3" type="ORF">P171DRAFT_265413</name>
</gene>
<proteinExistence type="predicted"/>
<protein>
    <recommendedName>
        <fullName evidence="5">Transmembrane protein</fullName>
    </recommendedName>
</protein>
<evidence type="ECO:0000313" key="4">
    <source>
        <dbReference type="Proteomes" id="UP000799764"/>
    </source>
</evidence>
<keyword evidence="2" id="KW-0812">Transmembrane</keyword>
<name>A0A9P4PI11_9PLEO</name>
<feature type="transmembrane region" description="Helical" evidence="2">
    <location>
        <begin position="223"/>
        <end position="243"/>
    </location>
</feature>